<evidence type="ECO:0000313" key="3">
    <source>
        <dbReference type="Proteomes" id="UP001549119"/>
    </source>
</evidence>
<reference evidence="2 3" key="1">
    <citation type="submission" date="2024-06" db="EMBL/GenBank/DDBJ databases">
        <title>Genomics of switchgrass bacterial isolates.</title>
        <authorList>
            <person name="Shade A."/>
        </authorList>
    </citation>
    <scope>NUCLEOTIDE SEQUENCE [LARGE SCALE GENOMIC DNA]</scope>
    <source>
        <strain evidence="2 3">PvP084</strain>
    </source>
</reference>
<keyword evidence="3" id="KW-1185">Reference proteome</keyword>
<organism evidence="2 3">
    <name type="scientific">Methylobacterium radiotolerans</name>
    <dbReference type="NCBI Taxonomy" id="31998"/>
    <lineage>
        <taxon>Bacteria</taxon>
        <taxon>Pseudomonadati</taxon>
        <taxon>Pseudomonadota</taxon>
        <taxon>Alphaproteobacteria</taxon>
        <taxon>Hyphomicrobiales</taxon>
        <taxon>Methylobacteriaceae</taxon>
        <taxon>Methylobacterium</taxon>
    </lineage>
</organism>
<dbReference type="Proteomes" id="UP001549119">
    <property type="component" value="Unassembled WGS sequence"/>
</dbReference>
<feature type="chain" id="PRO_5046239368" evidence="1">
    <location>
        <begin position="22"/>
        <end position="57"/>
    </location>
</feature>
<evidence type="ECO:0000256" key="1">
    <source>
        <dbReference type="SAM" id="SignalP"/>
    </source>
</evidence>
<sequence length="57" mass="6260">MRTALVVLIMLVRFGPDLVYAANATLPQPDSSRQVAAQKWIVSPPAVVVIRPPHRGR</sequence>
<feature type="signal peptide" evidence="1">
    <location>
        <begin position="1"/>
        <end position="21"/>
    </location>
</feature>
<protein>
    <submittedName>
        <fullName evidence="2">Uncharacterized protein</fullName>
    </submittedName>
</protein>
<keyword evidence="1" id="KW-0732">Signal</keyword>
<comment type="caution">
    <text evidence="2">The sequence shown here is derived from an EMBL/GenBank/DDBJ whole genome shotgun (WGS) entry which is preliminary data.</text>
</comment>
<evidence type="ECO:0000313" key="2">
    <source>
        <dbReference type="EMBL" id="MET3869438.1"/>
    </source>
</evidence>
<dbReference type="RefSeq" id="WP_209651264.1">
    <property type="nucleotide sequence ID" value="NZ_CP090580.1"/>
</dbReference>
<dbReference type="EMBL" id="JBEPNW010000003">
    <property type="protein sequence ID" value="MET3869438.1"/>
    <property type="molecule type" value="Genomic_DNA"/>
</dbReference>
<accession>A0ABV2NSF2</accession>
<proteinExistence type="predicted"/>
<name>A0ABV2NSF2_9HYPH</name>
<gene>
    <name evidence="2" type="ORF">ABIC20_006816</name>
</gene>